<dbReference type="GO" id="GO:0005737">
    <property type="term" value="C:cytoplasm"/>
    <property type="evidence" value="ECO:0007669"/>
    <property type="project" value="UniProtKB-ARBA"/>
</dbReference>
<feature type="region of interest" description="Disordered" evidence="3">
    <location>
        <begin position="367"/>
        <end position="400"/>
    </location>
</feature>
<feature type="compositionally biased region" description="Low complexity" evidence="3">
    <location>
        <begin position="681"/>
        <end position="690"/>
    </location>
</feature>
<dbReference type="GO" id="GO:0051015">
    <property type="term" value="F:actin filament binding"/>
    <property type="evidence" value="ECO:0007669"/>
    <property type="project" value="TreeGrafter"/>
</dbReference>
<dbReference type="PRINTS" id="PR00828">
    <property type="entry name" value="FORMIN"/>
</dbReference>
<dbReference type="InterPro" id="IPR042201">
    <property type="entry name" value="FH2_Formin_sf"/>
</dbReference>
<feature type="region of interest" description="Disordered" evidence="3">
    <location>
        <begin position="632"/>
        <end position="697"/>
    </location>
</feature>
<feature type="region of interest" description="Disordered" evidence="3">
    <location>
        <begin position="583"/>
        <end position="609"/>
    </location>
</feature>
<evidence type="ECO:0000259" key="4">
    <source>
        <dbReference type="PROSITE" id="PS51444"/>
    </source>
</evidence>
<organism evidence="5 6">
    <name type="scientific">Paramormyrops kingsleyae</name>
    <dbReference type="NCBI Taxonomy" id="1676925"/>
    <lineage>
        <taxon>Eukaryota</taxon>
        <taxon>Metazoa</taxon>
        <taxon>Chordata</taxon>
        <taxon>Craniata</taxon>
        <taxon>Vertebrata</taxon>
        <taxon>Euteleostomi</taxon>
        <taxon>Actinopterygii</taxon>
        <taxon>Neopterygii</taxon>
        <taxon>Teleostei</taxon>
        <taxon>Osteoglossocephala</taxon>
        <taxon>Osteoglossomorpha</taxon>
        <taxon>Osteoglossiformes</taxon>
        <taxon>Mormyridae</taxon>
        <taxon>Paramormyrops</taxon>
    </lineage>
</organism>
<dbReference type="GO" id="GO:0045010">
    <property type="term" value="P:actin nucleation"/>
    <property type="evidence" value="ECO:0007669"/>
    <property type="project" value="InterPro"/>
</dbReference>
<keyword evidence="6" id="KW-1185">Reference proteome</keyword>
<feature type="region of interest" description="Disordered" evidence="3">
    <location>
        <begin position="456"/>
        <end position="486"/>
    </location>
</feature>
<feature type="domain" description="FH2" evidence="4">
    <location>
        <begin position="709"/>
        <end position="919"/>
    </location>
</feature>
<dbReference type="STRING" id="1676925.ENSPKIP00000034537"/>
<proteinExistence type="inferred from homology"/>
<accession>A0A3B3SUW1</accession>
<feature type="coiled-coil region" evidence="2">
    <location>
        <begin position="497"/>
        <end position="532"/>
    </location>
</feature>
<dbReference type="Gene3D" id="1.20.58.2220">
    <property type="entry name" value="Formin, FH2 domain"/>
    <property type="match status" value="1"/>
</dbReference>
<dbReference type="Pfam" id="PF02181">
    <property type="entry name" value="FH2"/>
    <property type="match status" value="1"/>
</dbReference>
<dbReference type="GO" id="GO:0008017">
    <property type="term" value="F:microtubule binding"/>
    <property type="evidence" value="ECO:0007669"/>
    <property type="project" value="InterPro"/>
</dbReference>
<protein>
    <recommendedName>
        <fullName evidence="4">FH2 domain-containing protein</fullName>
    </recommendedName>
</protein>
<feature type="compositionally biased region" description="Pro residues" evidence="3">
    <location>
        <begin position="644"/>
        <end position="656"/>
    </location>
</feature>
<evidence type="ECO:0000313" key="6">
    <source>
        <dbReference type="Proteomes" id="UP000261540"/>
    </source>
</evidence>
<keyword evidence="2" id="KW-0175">Coiled coil</keyword>
<reference evidence="5" key="1">
    <citation type="submission" date="2025-08" db="UniProtKB">
        <authorList>
            <consortium name="Ensembl"/>
        </authorList>
    </citation>
    <scope>IDENTIFICATION</scope>
</reference>
<reference evidence="5" key="2">
    <citation type="submission" date="2025-09" db="UniProtKB">
        <authorList>
            <consortium name="Ensembl"/>
        </authorList>
    </citation>
    <scope>IDENTIFICATION</scope>
</reference>
<feature type="compositionally biased region" description="Basic and acidic residues" evidence="3">
    <location>
        <begin position="310"/>
        <end position="322"/>
    </location>
</feature>
<evidence type="ECO:0000313" key="5">
    <source>
        <dbReference type="Ensembl" id="ENSPKIP00000034537.1"/>
    </source>
</evidence>
<dbReference type="SUPFAM" id="SSF101447">
    <property type="entry name" value="Formin homology 2 domain (FH2 domain)"/>
    <property type="match status" value="1"/>
</dbReference>
<evidence type="ECO:0000256" key="3">
    <source>
        <dbReference type="SAM" id="MobiDB-lite"/>
    </source>
</evidence>
<dbReference type="AlphaFoldDB" id="A0A3B3SUW1"/>
<evidence type="ECO:0000256" key="1">
    <source>
        <dbReference type="ARBA" id="ARBA00005271"/>
    </source>
</evidence>
<comment type="similarity">
    <text evidence="1">Belongs to the formin homology family. Cappuccino subfamily.</text>
</comment>
<name>A0A3B3SUW1_9TELE</name>
<dbReference type="InterPro" id="IPR015425">
    <property type="entry name" value="FH2_Formin"/>
</dbReference>
<dbReference type="PANTHER" id="PTHR45920:SF7">
    <property type="entry name" value="FORMIN-G"/>
    <property type="match status" value="1"/>
</dbReference>
<feature type="region of interest" description="Disordered" evidence="3">
    <location>
        <begin position="303"/>
        <end position="322"/>
    </location>
</feature>
<dbReference type="GeneTree" id="ENSGT00940000154289"/>
<dbReference type="PROSITE" id="PS51444">
    <property type="entry name" value="FH2"/>
    <property type="match status" value="1"/>
</dbReference>
<evidence type="ECO:0000256" key="2">
    <source>
        <dbReference type="SAM" id="Coils"/>
    </source>
</evidence>
<dbReference type="Ensembl" id="ENSPKIT00000015452.1">
    <property type="protein sequence ID" value="ENSPKIP00000034537.1"/>
    <property type="gene ID" value="ENSPKIG00000013821.1"/>
</dbReference>
<sequence>MMQDNLYSCERSTGFWSTSNVDLNSVTETDTPKDTEVQDEEIPNKTNITSLKADQYLANMTQLNSLGECNLQVRIFETLQCTELGDFKGIQADIPVHKERLKQPHQGTTAGLYGEASSRNEQVSEEPSVTFPFPDGSSNTIHGDVLTCSKVHDCITALTIERLLTSDSNTGDLTSNFNKTDGTCLEFVSYEATASSDCTLINQSRDTTDIIPDVTAAASLNQEVGSGSYLEERPMIGVESGRDSLNKNKSTATPLGLESQTDMASKTEINKDLFFALPGLDTLSPVSPVQKSLPPVTLSNGLQAQTEGALVKDREKNPEMKQENLRWKKPIGINNSKKLRRGWEPRAQFKPKGLFLEQLTQLFSLDDKKDMEKEHDDNKLEKGITGEDKKSAARPEDSQKATNEALNAFKAFFTPKELKVDSADHMGLEAMRKKMKADMEKLRSFFEKPYARTIAASDSKSVPTSSREQSTPGRLQTVWPPPRSQDDDVRLGLKYTEAEHQTALLQLKRECKEEMEELRAGYELQRSQLQEEHADSKSRLMETITELQARLAINTLKDREMREVVMLTRDSFQPKTFHNVLIQTEPGDFTPNPEYENSSTSQSPKKLSHISIRESLQRKDEYAVDLLSPSASASSSQSLLPNSICPPLPLPPPPPSSGACPDAGHPSSFEFVPPPPPPLPTLGLTSSPPVSELPGADHSSNHLVEYVPRKPVVEPTQPMKPLYWTRIQIQANKNDTLWSSLEEPPILNTKEFEDLFSKNIMQPKKKSLRKSYEEGPKVKKTVKLLQGSRSQTVGILISSLHLEMKDIQQAVLMLDNSVVDLGTIEALYEIRAQNDELEKIREYIRSCKEDERRLLDKPEQFLYDLSQIPDFSDRASCMIFQCTFLDMATSIHCKVDVISRVCKVFQIFSEKCVSLTHTY</sequence>
<feature type="compositionally biased region" description="Polar residues" evidence="3">
    <location>
        <begin position="595"/>
        <end position="605"/>
    </location>
</feature>
<dbReference type="InterPro" id="IPR001265">
    <property type="entry name" value="Formin_Cappuccino_subfam"/>
</dbReference>
<dbReference type="Proteomes" id="UP000261540">
    <property type="component" value="Unplaced"/>
</dbReference>
<dbReference type="GO" id="GO:0005884">
    <property type="term" value="C:actin filament"/>
    <property type="evidence" value="ECO:0007669"/>
    <property type="project" value="InterPro"/>
</dbReference>
<feature type="compositionally biased region" description="Low complexity" evidence="3">
    <location>
        <begin position="632"/>
        <end position="643"/>
    </location>
</feature>
<dbReference type="GO" id="GO:0030866">
    <property type="term" value="P:cortical actin cytoskeleton organization"/>
    <property type="evidence" value="ECO:0007669"/>
    <property type="project" value="TreeGrafter"/>
</dbReference>
<feature type="compositionally biased region" description="Basic and acidic residues" evidence="3">
    <location>
        <begin position="367"/>
        <end position="399"/>
    </location>
</feature>
<feature type="compositionally biased region" description="Polar residues" evidence="3">
    <location>
        <begin position="456"/>
        <end position="474"/>
    </location>
</feature>
<dbReference type="PANTHER" id="PTHR45920">
    <property type="entry name" value="FORMIN HOMOLOGY 2 DOMAIN CONTAINING, ISOFORM I"/>
    <property type="match status" value="1"/>
</dbReference>